<feature type="transmembrane region" description="Helical" evidence="1">
    <location>
        <begin position="271"/>
        <end position="291"/>
    </location>
</feature>
<feature type="transmembrane region" description="Helical" evidence="1">
    <location>
        <begin position="87"/>
        <end position="111"/>
    </location>
</feature>
<evidence type="ECO:0000313" key="2">
    <source>
        <dbReference type="EMBL" id="QEG19787.1"/>
    </source>
</evidence>
<feature type="transmembrane region" description="Helical" evidence="1">
    <location>
        <begin position="157"/>
        <end position="175"/>
    </location>
</feature>
<sequence>MIHQFFVVSKTFTKRAWLAAVLAVCVLVLVPLVFRGLMSIKELGTYGISTDPFQYHFAFLGLSWIFFIAICVHALQGCENIVVRLPVSSTAIFSGLILLTVGLVLILNLVTNGLYRFFFFDQNWLSDYWPLLGPLLFLMTLVLVGQFLFWSRFAPSVTGSLFCISFVAALCWWFASRYFPNGFQKPVAPWNHVTLADWFTLLVVNSVAWYQGTRAFEKVRSGTAVPSPQWSRLRDCWNALLSGTLINRRVEFGSQHRSLVLLHWCDSCRPAVVIGGLYCSVAGVLLSFLLFKLSYLPGGQTAAFWSYIQSISVVTSSLFLLASLLIGFLLGDGIHRPGRIELKRYLSAVPLSDQDFSGILMRNLVKTVCIVWSCLMLGCLLSHIIVIHYFDFTASPLNMLYLEAYVSATSENLVPFLFLSAMILWGVSSTMVSIFWTGRTWFYLMVLSLFGGLCFALILISACIQSEAITGLLYGLTMTLASTILGGTVAAYLVAYRKKLITATGVLMAVLFLLTAVWFCSSLTGDEYHSVFYRIWNSNFFFRALGINSMRFLVFVVLTSLVTPFATIPLAVSWNRHR</sequence>
<feature type="transmembrane region" description="Helical" evidence="1">
    <location>
        <begin position="441"/>
        <end position="460"/>
    </location>
</feature>
<dbReference type="GeneID" id="98650117"/>
<feature type="transmembrane region" description="Helical" evidence="1">
    <location>
        <begin position="552"/>
        <end position="572"/>
    </location>
</feature>
<evidence type="ECO:0008006" key="4">
    <source>
        <dbReference type="Google" id="ProtNLM"/>
    </source>
</evidence>
<feature type="transmembrane region" description="Helical" evidence="1">
    <location>
        <begin position="131"/>
        <end position="150"/>
    </location>
</feature>
<evidence type="ECO:0000313" key="3">
    <source>
        <dbReference type="Proteomes" id="UP000322887"/>
    </source>
</evidence>
<feature type="transmembrane region" description="Helical" evidence="1">
    <location>
        <begin position="472"/>
        <end position="493"/>
    </location>
</feature>
<feature type="transmembrane region" description="Helical" evidence="1">
    <location>
        <begin position="500"/>
        <end position="519"/>
    </location>
</feature>
<dbReference type="Proteomes" id="UP000322887">
    <property type="component" value="Chromosome"/>
</dbReference>
<keyword evidence="1" id="KW-1133">Transmembrane helix</keyword>
<name>A0ABX5YW59_9PLAN</name>
<dbReference type="EMBL" id="CP042910">
    <property type="protein sequence ID" value="QEG19787.1"/>
    <property type="molecule type" value="Genomic_DNA"/>
</dbReference>
<feature type="transmembrane region" description="Helical" evidence="1">
    <location>
        <begin position="303"/>
        <end position="330"/>
    </location>
</feature>
<accession>A0ABX5YW59</accession>
<evidence type="ECO:0000256" key="1">
    <source>
        <dbReference type="SAM" id="Phobius"/>
    </source>
</evidence>
<reference evidence="2 3" key="1">
    <citation type="submission" date="2019-08" db="EMBL/GenBank/DDBJ databases">
        <title>Deep-cultivation of Planctomycetes and their phenomic and genomic characterization uncovers novel biology.</title>
        <authorList>
            <person name="Wiegand S."/>
            <person name="Jogler M."/>
            <person name="Boedeker C."/>
            <person name="Pinto D."/>
            <person name="Vollmers J."/>
            <person name="Rivas-Marin E."/>
            <person name="Kohn T."/>
            <person name="Peeters S.H."/>
            <person name="Heuer A."/>
            <person name="Rast P."/>
            <person name="Oberbeckmann S."/>
            <person name="Bunk B."/>
            <person name="Jeske O."/>
            <person name="Meyerdierks A."/>
            <person name="Storesund J.E."/>
            <person name="Kallscheuer N."/>
            <person name="Luecker S."/>
            <person name="Lage O.M."/>
            <person name="Pohl T."/>
            <person name="Merkel B.J."/>
            <person name="Hornburger P."/>
            <person name="Mueller R.-W."/>
            <person name="Bruemmer F."/>
            <person name="Labrenz M."/>
            <person name="Spormann A.M."/>
            <person name="Op den Camp H."/>
            <person name="Overmann J."/>
            <person name="Amann R."/>
            <person name="Jetten M.S.M."/>
            <person name="Mascher T."/>
            <person name="Medema M.H."/>
            <person name="Devos D.P."/>
            <person name="Kaster A.-K."/>
            <person name="Ovreas L."/>
            <person name="Rohde M."/>
            <person name="Galperin M.Y."/>
            <person name="Jogler C."/>
        </authorList>
    </citation>
    <scope>NUCLEOTIDE SEQUENCE [LARGE SCALE GENOMIC DNA]</scope>
    <source>
        <strain evidence="2 3">DSM 8797</strain>
    </source>
</reference>
<proteinExistence type="predicted"/>
<organism evidence="2 3">
    <name type="scientific">Gimesia maris</name>
    <dbReference type="NCBI Taxonomy" id="122"/>
    <lineage>
        <taxon>Bacteria</taxon>
        <taxon>Pseudomonadati</taxon>
        <taxon>Planctomycetota</taxon>
        <taxon>Planctomycetia</taxon>
        <taxon>Planctomycetales</taxon>
        <taxon>Planctomycetaceae</taxon>
        <taxon>Gimesia</taxon>
    </lineage>
</organism>
<dbReference type="RefSeq" id="WP_002649425.1">
    <property type="nucleotide sequence ID" value="NZ_CP042910.1"/>
</dbReference>
<feature type="transmembrane region" description="Helical" evidence="1">
    <location>
        <begin position="413"/>
        <end position="434"/>
    </location>
</feature>
<protein>
    <recommendedName>
        <fullName evidence="4">ABC-2 family transporter protein</fullName>
    </recommendedName>
</protein>
<keyword evidence="1" id="KW-0472">Membrane</keyword>
<feature type="transmembrane region" description="Helical" evidence="1">
    <location>
        <begin position="54"/>
        <end position="75"/>
    </location>
</feature>
<feature type="transmembrane region" description="Helical" evidence="1">
    <location>
        <begin position="195"/>
        <end position="212"/>
    </location>
</feature>
<feature type="transmembrane region" description="Helical" evidence="1">
    <location>
        <begin position="16"/>
        <end position="34"/>
    </location>
</feature>
<gene>
    <name evidence="2" type="ORF">GmarT_56940</name>
</gene>
<feature type="transmembrane region" description="Helical" evidence="1">
    <location>
        <begin position="369"/>
        <end position="390"/>
    </location>
</feature>
<keyword evidence="3" id="KW-1185">Reference proteome</keyword>
<keyword evidence="1" id="KW-0812">Transmembrane</keyword>